<evidence type="ECO:0000256" key="3">
    <source>
        <dbReference type="ARBA" id="ARBA00022723"/>
    </source>
</evidence>
<keyword evidence="4" id="KW-1133">Transmembrane helix</keyword>
<dbReference type="Gramene" id="TraesCSU03G0012700.1">
    <property type="protein sequence ID" value="TraesCSU03G0012700.1.CDS"/>
    <property type="gene ID" value="TraesCSU03G0012700"/>
</dbReference>
<dbReference type="Gramene" id="TraesCSU02G011600.1">
    <property type="protein sequence ID" value="TraesCSU02G011600.1"/>
    <property type="gene ID" value="TraesCSU02G011600"/>
</dbReference>
<dbReference type="PRINTS" id="PR00385">
    <property type="entry name" value="P450"/>
</dbReference>
<evidence type="ECO:0000256" key="7">
    <source>
        <dbReference type="PIRSR" id="PIRSR602401-1"/>
    </source>
</evidence>
<evidence type="ECO:0000256" key="8">
    <source>
        <dbReference type="RuleBase" id="RU000461"/>
    </source>
</evidence>
<dbReference type="PANTHER" id="PTHR24296">
    <property type="entry name" value="CYTOCHROME P450"/>
    <property type="match status" value="1"/>
</dbReference>
<dbReference type="GO" id="GO:0016705">
    <property type="term" value="F:oxidoreductase activity, acting on paired donors, with incorporation or reduction of molecular oxygen"/>
    <property type="evidence" value="ECO:0007669"/>
    <property type="project" value="InterPro"/>
</dbReference>
<dbReference type="GO" id="GO:0004497">
    <property type="term" value="F:monooxygenase activity"/>
    <property type="evidence" value="ECO:0007669"/>
    <property type="project" value="UniProtKB-KW"/>
</dbReference>
<proteinExistence type="inferred from homology"/>
<dbReference type="SUPFAM" id="SSF48264">
    <property type="entry name" value="Cytochrome P450"/>
    <property type="match status" value="1"/>
</dbReference>
<dbReference type="GO" id="GO:0020037">
    <property type="term" value="F:heme binding"/>
    <property type="evidence" value="ECO:0007669"/>
    <property type="project" value="InterPro"/>
</dbReference>
<comment type="cofactor">
    <cofactor evidence="7">
        <name>heme</name>
        <dbReference type="ChEBI" id="CHEBI:30413"/>
    </cofactor>
</comment>
<dbReference type="EnsemblPlants" id="TraesCSU02G011600.1">
    <property type="protein sequence ID" value="TraesCSU02G011600.1"/>
    <property type="gene ID" value="TraesCSU02G011600"/>
</dbReference>
<keyword evidence="5 8" id="KW-0560">Oxidoreductase</keyword>
<evidence type="ECO:0000313" key="9">
    <source>
        <dbReference type="EnsemblPlants" id="TraesCSU02G011600.1"/>
    </source>
</evidence>
<dbReference type="PROSITE" id="PS00086">
    <property type="entry name" value="CYTOCHROME_P450"/>
    <property type="match status" value="1"/>
</dbReference>
<dbReference type="InterPro" id="IPR002401">
    <property type="entry name" value="Cyt_P450_E_grp-I"/>
</dbReference>
<evidence type="ECO:0000256" key="4">
    <source>
        <dbReference type="ARBA" id="ARBA00022989"/>
    </source>
</evidence>
<keyword evidence="4" id="KW-0472">Membrane</keyword>
<feature type="binding site" description="axial binding residue" evidence="7">
    <location>
        <position position="453"/>
    </location>
    <ligand>
        <name>heme</name>
        <dbReference type="ChEBI" id="CHEBI:30413"/>
    </ligand>
    <ligandPart>
        <name>Fe</name>
        <dbReference type="ChEBI" id="CHEBI:18248"/>
    </ligandPart>
</feature>
<keyword evidence="2" id="KW-0812">Transmembrane</keyword>
<protein>
    <recommendedName>
        <fullName evidence="11">Cytochrome P450</fullName>
    </recommendedName>
</protein>
<evidence type="ECO:0000256" key="1">
    <source>
        <dbReference type="ARBA" id="ARBA00010617"/>
    </source>
</evidence>
<dbReference type="SMR" id="A0A3B6U318"/>
<evidence type="ECO:0000256" key="2">
    <source>
        <dbReference type="ARBA" id="ARBA00022692"/>
    </source>
</evidence>
<keyword evidence="8" id="KW-0503">Monooxygenase</keyword>
<dbReference type="CDD" id="cd11064">
    <property type="entry name" value="CYP86A"/>
    <property type="match status" value="1"/>
</dbReference>
<dbReference type="Gene3D" id="1.10.630.10">
    <property type="entry name" value="Cytochrome P450"/>
    <property type="match status" value="1"/>
</dbReference>
<evidence type="ECO:0000256" key="5">
    <source>
        <dbReference type="ARBA" id="ARBA00023002"/>
    </source>
</evidence>
<keyword evidence="7 8" id="KW-0349">Heme</keyword>
<accession>A0A3B6U318</accession>
<dbReference type="PRINTS" id="PR00463">
    <property type="entry name" value="EP450I"/>
</dbReference>
<keyword evidence="10" id="KW-1185">Reference proteome</keyword>
<dbReference type="STRING" id="4565.A0A3B6U318"/>
<dbReference type="InterPro" id="IPR001128">
    <property type="entry name" value="Cyt_P450"/>
</dbReference>
<organism evidence="9">
    <name type="scientific">Triticum aestivum</name>
    <name type="common">Wheat</name>
    <dbReference type="NCBI Taxonomy" id="4565"/>
    <lineage>
        <taxon>Eukaryota</taxon>
        <taxon>Viridiplantae</taxon>
        <taxon>Streptophyta</taxon>
        <taxon>Embryophyta</taxon>
        <taxon>Tracheophyta</taxon>
        <taxon>Spermatophyta</taxon>
        <taxon>Magnoliopsida</taxon>
        <taxon>Liliopsida</taxon>
        <taxon>Poales</taxon>
        <taxon>Poaceae</taxon>
        <taxon>BOP clade</taxon>
        <taxon>Pooideae</taxon>
        <taxon>Triticodae</taxon>
        <taxon>Triticeae</taxon>
        <taxon>Triticinae</taxon>
        <taxon>Triticum</taxon>
    </lineage>
</organism>
<keyword evidence="3 7" id="KW-0479">Metal-binding</keyword>
<dbReference type="Proteomes" id="UP000019116">
    <property type="component" value="Chromosome Un"/>
</dbReference>
<dbReference type="AlphaFoldDB" id="A0A3B6U318"/>
<name>A0A3B6U318_WHEAT</name>
<evidence type="ECO:0000313" key="10">
    <source>
        <dbReference type="Proteomes" id="UP000019116"/>
    </source>
</evidence>
<comment type="similarity">
    <text evidence="1 8">Belongs to the cytochrome P450 family.</text>
</comment>
<dbReference type="Pfam" id="PF00067">
    <property type="entry name" value="p450"/>
    <property type="match status" value="1"/>
</dbReference>
<dbReference type="GO" id="GO:0006629">
    <property type="term" value="P:lipid metabolic process"/>
    <property type="evidence" value="ECO:0007669"/>
    <property type="project" value="UniProtKB-ARBA"/>
</dbReference>
<dbReference type="GO" id="GO:0005506">
    <property type="term" value="F:iron ion binding"/>
    <property type="evidence" value="ECO:0007669"/>
    <property type="project" value="InterPro"/>
</dbReference>
<keyword evidence="6 7" id="KW-0408">Iron</keyword>
<sequence length="507" mass="57548">MSILLSQELLISTTLVVLVPLYYLCLRNQSVLPTNWPILHMFPSFMSNLHNLHDYFTLVFAGSGHSFRAHGPPGSGMRFFITCDPANVRHIFTTNYANFPKGTRFADTFDILDGSLFTIDGEPWRRHRTKVKGLLASPRLVASMVACCCRKVDNDLLPLFTHMSNTNIPFDMQHMMSRFMFDLAAMPLFGVDPGLLSSEMPPMVVAVALDIVMEVVCFRHMMPSYCWKLMRWLNIGPEKKLNVEHTLLRRFIKEMMERRNIKTWQVNNDEEEEGVDIVSFFLDDPCYANDDLFCAITIGYMLVARDTVGIALTWIFYNLAQNPNIVSIIRNELSPVASHKVVAGVGTMVIFEPDETRSLSYLSSALYETLRLYPPAPTELKTVVADDTMPSGHEVHAGDAIFISLHSMGRMEGIWGKDCLDYNPDRWLLKDGNGLRYVPPHKFLAFNSGPRMCLGKEIAVMQMMIVVASTLWNFDVHLEKGQSIEPKASCILEMKNGLMVKLKKREV</sequence>
<dbReference type="InterPro" id="IPR017972">
    <property type="entry name" value="Cyt_P450_CS"/>
</dbReference>
<dbReference type="PaxDb" id="4565-Traes_1AL_EBC52AB1A.1"/>
<dbReference type="InterPro" id="IPR036396">
    <property type="entry name" value="Cyt_P450_sf"/>
</dbReference>
<evidence type="ECO:0000256" key="6">
    <source>
        <dbReference type="ARBA" id="ARBA00023004"/>
    </source>
</evidence>
<reference evidence="9" key="1">
    <citation type="submission" date="2018-08" db="EMBL/GenBank/DDBJ databases">
        <authorList>
            <person name="Rossello M."/>
        </authorList>
    </citation>
    <scope>NUCLEOTIDE SEQUENCE [LARGE SCALE GENOMIC DNA]</scope>
    <source>
        <strain evidence="9">cv. Chinese Spring</strain>
    </source>
</reference>
<reference evidence="9" key="2">
    <citation type="submission" date="2018-10" db="UniProtKB">
        <authorList>
            <consortium name="EnsemblPlants"/>
        </authorList>
    </citation>
    <scope>IDENTIFICATION</scope>
</reference>
<evidence type="ECO:0008006" key="11">
    <source>
        <dbReference type="Google" id="ProtNLM"/>
    </source>
</evidence>